<dbReference type="Pfam" id="PF13365">
    <property type="entry name" value="Trypsin_2"/>
    <property type="match status" value="1"/>
</dbReference>
<dbReference type="EMBL" id="CP065997">
    <property type="protein sequence ID" value="QQB36994.1"/>
    <property type="molecule type" value="Genomic_DNA"/>
</dbReference>
<sequence>MKGKLMIDAQIKLATCEVKCGADSGTGWVVTTSRVITARHCVYDAISAQVQISVRFDLGSASDEVIASVVAEDESLDVCILALAREVDIDPILLDERLPIEGSQFTAFGFPAAKLSVGHRLEGSISQVLDTPRLSVDLDLHIDAPSALTNYDGISGAPLICDGRARGVLRVAIDKSLGAMSIARMSAFLREHSIPLDEPQGQEADGEVLAARQAFTEAFESLVSTSNGGYAFIEGAHGIGKSTFCDRYSPLNPSLEHFGTYSFTLHKGAVSPMHLAQPEVFFNWLNTLVSSHLTGRAGRVSAKSYPQLIVEVAQLLEILGQSYASRRKTAVIFVDGVDEVAKLGQGTLEQFIGLLPSRMPAGVTLVASAPSYVNLSTALGARFESRSCIAMPSLEPGSARVFCLGALVPERVTAATVRIICERAQGHPLYLRYLIDLANGGTDDEHLAALPLINGSIRTYYETLWPQLLVDPEAVNLLAIIARLRWGIPTQQLVEILQEAETLVLVSTLARIQHLLLRHDETTIYHSSFADFLVEKTALRELDVQRRLLEYCASRPDTDYGTLNIIYHGLRSGPAEEARTVAMCAQGWADRCVTLGAEPDALLGDVNEALAAATRQGSLTEVVRILLLAQRLQFRYDALFAQSADLAADALLSLGKAQEAVQHAVRYGHLIVPLQDALRLSLQLTAANENATALDLLDKAEAVIERQLAMQGLTVSNFVVLFEFRIQLLLLKNQAGDDDAMQALAMFYGSSVEAIRGSISDKAACEQCLSEVTGYFGASSACLATRYTPVSVLRKHFSGSTALLEPVLIRLLANYQGYCKYFGVALDQSLLQSIFSDVQLLRKEHKAQETKPSLGEIDALVALGAPGALVRALANGRFGQPGPVQFIAKGNVKMDFRLFATRMAHWRLASFLEKNLPCPETAEIQADGWIDGVDALCRALAWCDGSGRRAKDCDDDVGLQEAWSHLDQRVFKHLRFSLGRRVKWKDSYGLPEAVFPQIYERLVGLLFDVFPERIGYMLSFMEQRFEGQCGLYSEGFRTVLANLLSEVSRMTLETSVGDQAFGLLQRWRAYVQANVKNRHELVPELLTLIPIFARFDALEEARRTYQAVLAVSMGPSWYKEDQLTLMTGALDRVPRDEVLQKGLLPRIAGNLEAAGGEMTFQRFVRYDKASLIGVLCQRGDFLGAVRYFQRQTCGTAEELLAEATEGSIDRVSTLRGNRFPGCALDEQAALYRILESATPSAHWPLCWALLEIYQFGDHRHLGTSAEAYARLAAQANSQSDIQRLMLHRLKLISESEFDATQRQEFFSSLRDNLHPDVAKAFAELLGDSEPAAAPPEVKRIAVARDTPSEKEEANQADDESTRDALVMPGMFGTSGSTRESDDALARAERQLARGNVSAARTEALAALEHLQRGGWSIWGNLSSGAARAESILRHQAQSADAVVKLYAPLILNERYAEKWRRADHLIERLASIATPSERAALVQQVVEHVEMMVGDTAAKAREYGFLDEAVVSDSSTGLIKLLLAAVDHPQWLRRDKAAELLQWLLEGFPEYIPMFGATAFKMDTGNLPDVLCGVLDQLSASDATLLWDRLAPAIVVADVQRECKHVGRLAVLMRIVDRAARKGSTGAAEALKSLRATVLQAVEGAGDANASAVPCPAWARVAEDEWAELAAMGLATPALAERAENEIRKACAPLSVETSIELEKLLAEGFRDRSDHPLGRWKAKVRFALQVAVLPAISEALLPRVEQTFRAYNPGQLGRSRIVGFSSPAKAWMAKLTQPGGGFAPMRGDEIYLDFFERIWDGRRHRLFRMTAFLHRSNVRPVPPSSATEFLSTELPAARSASEMEACARVEGRPAFFGSFTPAVPSAALMQMTGATGSDLSRANWRIGRVSGSSGAGPEHEGCYLAIKRGALRLPQGIGIAWEYEIDGMPLGTVSRST</sequence>
<organism evidence="2 3">
    <name type="scientific">Achromobacter deleyi</name>
    <dbReference type="NCBI Taxonomy" id="1353891"/>
    <lineage>
        <taxon>Bacteria</taxon>
        <taxon>Pseudomonadati</taxon>
        <taxon>Pseudomonadota</taxon>
        <taxon>Betaproteobacteria</taxon>
        <taxon>Burkholderiales</taxon>
        <taxon>Alcaligenaceae</taxon>
        <taxon>Achromobacter</taxon>
    </lineage>
</organism>
<evidence type="ECO:0000313" key="3">
    <source>
        <dbReference type="Proteomes" id="UP000595231"/>
    </source>
</evidence>
<dbReference type="RefSeq" id="WP_198486583.1">
    <property type="nucleotide sequence ID" value="NZ_CP065997.1"/>
</dbReference>
<reference evidence="2 3" key="1">
    <citation type="submission" date="2020-12" db="EMBL/GenBank/DDBJ databases">
        <title>FDA dAtabase for Regulatory Grade micrObial Sequences (FDA-ARGOS): Supporting development and validation of Infectious Disease Dx tests.</title>
        <authorList>
            <person name="Sproer C."/>
            <person name="Gronow S."/>
            <person name="Severitt S."/>
            <person name="Schroder I."/>
            <person name="Tallon L."/>
            <person name="Sadzewicz L."/>
            <person name="Zhao X."/>
            <person name="Boylan J."/>
            <person name="Ott S."/>
            <person name="Bowen H."/>
            <person name="Vavikolanu K."/>
            <person name="Mehta A."/>
            <person name="Aluvathingal J."/>
            <person name="Nadendla S."/>
            <person name="Lowell S."/>
            <person name="Myers T."/>
            <person name="Yan Y."/>
            <person name="Sichtig H."/>
        </authorList>
    </citation>
    <scope>NUCLEOTIDE SEQUENCE [LARGE SCALE GENOMIC DNA]</scope>
    <source>
        <strain evidence="2 3">FDAARGOS_1050</strain>
    </source>
</reference>
<dbReference type="SUPFAM" id="SSF52540">
    <property type="entry name" value="P-loop containing nucleoside triphosphate hydrolases"/>
    <property type="match status" value="1"/>
</dbReference>
<gene>
    <name evidence="2" type="ORF">I6I07_10475</name>
</gene>
<dbReference type="InterPro" id="IPR009003">
    <property type="entry name" value="Peptidase_S1_PA"/>
</dbReference>
<name>A0A7T4E6A5_9BURK</name>
<dbReference type="SUPFAM" id="SSF50494">
    <property type="entry name" value="Trypsin-like serine proteases"/>
    <property type="match status" value="1"/>
</dbReference>
<dbReference type="NCBIfam" id="NF041810">
    <property type="entry name" value="Avs1b"/>
    <property type="match status" value="1"/>
</dbReference>
<dbReference type="Proteomes" id="UP000595231">
    <property type="component" value="Chromosome"/>
</dbReference>
<evidence type="ECO:0000313" key="2">
    <source>
        <dbReference type="EMBL" id="QQB36994.1"/>
    </source>
</evidence>
<evidence type="ECO:0000256" key="1">
    <source>
        <dbReference type="SAM" id="MobiDB-lite"/>
    </source>
</evidence>
<proteinExistence type="predicted"/>
<feature type="region of interest" description="Disordered" evidence="1">
    <location>
        <begin position="1333"/>
        <end position="1362"/>
    </location>
</feature>
<dbReference type="InterPro" id="IPR027417">
    <property type="entry name" value="P-loop_NTPase"/>
</dbReference>
<accession>A0A7T4E6A5</accession>
<protein>
    <submittedName>
        <fullName evidence="2">Trypsin-like peptidase domain-containing protein</fullName>
    </submittedName>
</protein>
<dbReference type="Gene3D" id="2.40.10.120">
    <property type="match status" value="1"/>
</dbReference>